<reference evidence="2" key="1">
    <citation type="submission" date="2018-10" db="EMBL/GenBank/DDBJ databases">
        <title>Iterative Subtractive Binning of Freshwater Chronoseries Metagenomes Recovers Nearly Complete Genomes from over Four Hundred Novel Species.</title>
        <authorList>
            <person name="Rodriguez-R L.M."/>
            <person name="Tsementzi D."/>
            <person name="Luo C."/>
            <person name="Konstantinidis K.T."/>
        </authorList>
    </citation>
    <scope>NUCLEOTIDE SEQUENCE</scope>
    <source>
        <strain evidence="2">WB7_6_001</strain>
    </source>
</reference>
<feature type="region of interest" description="Disordered" evidence="1">
    <location>
        <begin position="46"/>
        <end position="71"/>
    </location>
</feature>
<organism evidence="2 3">
    <name type="scientific">Candidatus Fonsibacter lacus</name>
    <dbReference type="NCBI Taxonomy" id="2576439"/>
    <lineage>
        <taxon>Bacteria</taxon>
        <taxon>Pseudomonadati</taxon>
        <taxon>Pseudomonadota</taxon>
        <taxon>Alphaproteobacteria</taxon>
        <taxon>Candidatus Pelagibacterales</taxon>
        <taxon>Candidatus Pelagibacterales incertae sedis</taxon>
        <taxon>Candidatus Fonsibacter</taxon>
    </lineage>
</organism>
<dbReference type="AlphaFoldDB" id="A0A964V145"/>
<dbReference type="Proteomes" id="UP000713222">
    <property type="component" value="Unassembled WGS sequence"/>
</dbReference>
<protein>
    <submittedName>
        <fullName evidence="2">Uncharacterized protein</fullName>
    </submittedName>
</protein>
<sequence length="124" mass="12815">MAGLAGSAGSTAAPGTRSNIRSGRTVAQPAQLLAQPLRHHVRPIMRRSLEGGPQPPIVEPEPLDPLAGHRHHGAEAGLGGLLHLAVVPVDQHRALDLVGPQAVGGHHPEVPGRWAGALHPGHDL</sequence>
<evidence type="ECO:0000256" key="1">
    <source>
        <dbReference type="SAM" id="MobiDB-lite"/>
    </source>
</evidence>
<comment type="caution">
    <text evidence="2">The sequence shown here is derived from an EMBL/GenBank/DDBJ whole genome shotgun (WGS) entry which is preliminary data.</text>
</comment>
<feature type="compositionally biased region" description="Low complexity" evidence="1">
    <location>
        <begin position="1"/>
        <end position="16"/>
    </location>
</feature>
<name>A0A964V145_9PROT</name>
<evidence type="ECO:0000313" key="2">
    <source>
        <dbReference type="EMBL" id="NBN88660.1"/>
    </source>
</evidence>
<accession>A0A964V145</accession>
<dbReference type="EMBL" id="RGET01000221">
    <property type="protein sequence ID" value="NBN88660.1"/>
    <property type="molecule type" value="Genomic_DNA"/>
</dbReference>
<evidence type="ECO:0000313" key="3">
    <source>
        <dbReference type="Proteomes" id="UP000713222"/>
    </source>
</evidence>
<feature type="non-terminal residue" evidence="2">
    <location>
        <position position="124"/>
    </location>
</feature>
<proteinExistence type="predicted"/>
<feature type="region of interest" description="Disordered" evidence="1">
    <location>
        <begin position="1"/>
        <end position="30"/>
    </location>
</feature>
<gene>
    <name evidence="2" type="ORF">EBV32_06195</name>
</gene>